<accession>A0A8S5QEK6</accession>
<evidence type="ECO:0000313" key="2">
    <source>
        <dbReference type="EMBL" id="DAE17241.1"/>
    </source>
</evidence>
<feature type="transmembrane region" description="Helical" evidence="1">
    <location>
        <begin position="36"/>
        <end position="54"/>
    </location>
</feature>
<keyword evidence="1" id="KW-0812">Transmembrane</keyword>
<keyword evidence="1" id="KW-1133">Transmembrane helix</keyword>
<proteinExistence type="predicted"/>
<keyword evidence="1" id="KW-0472">Membrane</keyword>
<name>A0A8S5QEK6_9CAUD</name>
<dbReference type="EMBL" id="BK015637">
    <property type="protein sequence ID" value="DAE17241.1"/>
    <property type="molecule type" value="Genomic_DNA"/>
</dbReference>
<protein>
    <submittedName>
        <fullName evidence="2">Uncharacterized protein</fullName>
    </submittedName>
</protein>
<reference evidence="2" key="1">
    <citation type="journal article" date="2021" name="Proc. Natl. Acad. Sci. U.S.A.">
        <title>A Catalog of Tens of Thousands of Viruses from Human Metagenomes Reveals Hidden Associations with Chronic Diseases.</title>
        <authorList>
            <person name="Tisza M.J."/>
            <person name="Buck C.B."/>
        </authorList>
    </citation>
    <scope>NUCLEOTIDE SEQUENCE</scope>
    <source>
        <strain evidence="2">CtuGs8</strain>
    </source>
</reference>
<organism evidence="2">
    <name type="scientific">Podoviridae sp. ctuGs8</name>
    <dbReference type="NCBI Taxonomy" id="2825283"/>
    <lineage>
        <taxon>Viruses</taxon>
        <taxon>Duplodnaviria</taxon>
        <taxon>Heunggongvirae</taxon>
        <taxon>Uroviricota</taxon>
        <taxon>Caudoviricetes</taxon>
    </lineage>
</organism>
<sequence length="58" mass="7110">MQLENNIDCNDLETILVDFQIQNIKPHLNCYLVFRIAHWQLLHLIFYYMFLGVYTDIY</sequence>
<evidence type="ECO:0000256" key="1">
    <source>
        <dbReference type="SAM" id="Phobius"/>
    </source>
</evidence>